<dbReference type="Proteomes" id="UP001078573">
    <property type="component" value="Unassembled WGS sequence"/>
</dbReference>
<protein>
    <submittedName>
        <fullName evidence="1">Uncharacterized protein</fullName>
    </submittedName>
</protein>
<evidence type="ECO:0000313" key="1">
    <source>
        <dbReference type="EMBL" id="MCY8458874.1"/>
    </source>
</evidence>
<proteinExistence type="predicted"/>
<dbReference type="EMBL" id="JALAPQ010000026">
    <property type="protein sequence ID" value="MCY8458874.1"/>
    <property type="molecule type" value="Genomic_DNA"/>
</dbReference>
<accession>A0A9Q4E8Q1</accession>
<gene>
    <name evidence="1" type="ORF">MOC89_18680</name>
</gene>
<dbReference type="Pfam" id="PF24711">
    <property type="entry name" value="YxiG"/>
    <property type="match status" value="1"/>
</dbReference>
<name>A0A9Q4E8Q1_BACSC</name>
<dbReference type="AlphaFoldDB" id="A0A9Q4E8Q1"/>
<dbReference type="RefSeq" id="WP_166846628.1">
    <property type="nucleotide sequence ID" value="NZ_CP145137.1"/>
</dbReference>
<dbReference type="InterPro" id="IPR057808">
    <property type="entry name" value="YxiG"/>
</dbReference>
<comment type="caution">
    <text evidence="1">The sequence shown here is derived from an EMBL/GenBank/DDBJ whole genome shotgun (WGS) entry which is preliminary data.</text>
</comment>
<reference evidence="1" key="1">
    <citation type="submission" date="2022-02" db="EMBL/GenBank/DDBJ databases">
        <title>Crop Bioprotection Bacillus Genome Sequencing.</title>
        <authorList>
            <person name="Dunlap C."/>
        </authorList>
    </citation>
    <scope>NUCLEOTIDE SEQUENCE</scope>
    <source>
        <strain evidence="1">WR1O2A-53</strain>
    </source>
</reference>
<organism evidence="1 2">
    <name type="scientific">Bacillus spizizenii</name>
    <name type="common">Bacillus subtilis subsp. spizizenii</name>
    <dbReference type="NCBI Taxonomy" id="96241"/>
    <lineage>
        <taxon>Bacteria</taxon>
        <taxon>Bacillati</taxon>
        <taxon>Bacillota</taxon>
        <taxon>Bacilli</taxon>
        <taxon>Bacillales</taxon>
        <taxon>Bacillaceae</taxon>
        <taxon>Bacillus</taxon>
    </lineage>
</organism>
<evidence type="ECO:0000313" key="2">
    <source>
        <dbReference type="Proteomes" id="UP001078573"/>
    </source>
</evidence>
<sequence>MYKIIEQWIDYIDGGCNVLKVDYQFFKKELSLDIQVFENNNKYTHNILFQNVASVYFNGGDGDIRLERVVPEEFNWQIFEISYHPEGIGNLSNPIIPEYQSNANFLIDINRRLIAVEAETVSFDSKQFYAHKVWEHEQ</sequence>